<dbReference type="GO" id="GO:0046503">
    <property type="term" value="P:glycerolipid catabolic process"/>
    <property type="evidence" value="ECO:0007669"/>
    <property type="project" value="TreeGrafter"/>
</dbReference>
<name>A0A3M8DLB3_9BACL</name>
<dbReference type="GO" id="GO:0004806">
    <property type="term" value="F:triacylglycerol lipase activity"/>
    <property type="evidence" value="ECO:0007669"/>
    <property type="project" value="TreeGrafter"/>
</dbReference>
<protein>
    <submittedName>
        <fullName evidence="2">Alpha/beta fold hydrolase</fullName>
    </submittedName>
</protein>
<feature type="domain" description="AB hydrolase-1" evidence="1">
    <location>
        <begin position="24"/>
        <end position="166"/>
    </location>
</feature>
<organism evidence="2 3">
    <name type="scientific">Brevibacillus nitrificans</name>
    <dbReference type="NCBI Taxonomy" id="651560"/>
    <lineage>
        <taxon>Bacteria</taxon>
        <taxon>Bacillati</taxon>
        <taxon>Bacillota</taxon>
        <taxon>Bacilli</taxon>
        <taxon>Bacillales</taxon>
        <taxon>Paenibacillaceae</taxon>
        <taxon>Brevibacillus</taxon>
    </lineage>
</organism>
<reference evidence="2 3" key="1">
    <citation type="submission" date="2018-10" db="EMBL/GenBank/DDBJ databases">
        <title>Phylogenomics of Brevibacillus.</title>
        <authorList>
            <person name="Dunlap C."/>
        </authorList>
    </citation>
    <scope>NUCLEOTIDE SEQUENCE [LARGE SCALE GENOMIC DNA]</scope>
    <source>
        <strain evidence="2 3">JCM 15774</strain>
    </source>
</reference>
<dbReference type="PANTHER" id="PTHR43433">
    <property type="entry name" value="HYDROLASE, ALPHA/BETA FOLD FAMILY PROTEIN"/>
    <property type="match status" value="1"/>
</dbReference>
<dbReference type="Pfam" id="PF00561">
    <property type="entry name" value="Abhydrolase_1"/>
    <property type="match status" value="1"/>
</dbReference>
<keyword evidence="2" id="KW-0378">Hydrolase</keyword>
<keyword evidence="3" id="KW-1185">Reference proteome</keyword>
<dbReference type="AlphaFoldDB" id="A0A3M8DLB3"/>
<dbReference type="Gene3D" id="3.40.50.1820">
    <property type="entry name" value="alpha/beta hydrolase"/>
    <property type="match status" value="1"/>
</dbReference>
<proteinExistence type="predicted"/>
<comment type="caution">
    <text evidence="2">The sequence shown here is derived from an EMBL/GenBank/DDBJ whole genome shotgun (WGS) entry which is preliminary data.</text>
</comment>
<evidence type="ECO:0000259" key="1">
    <source>
        <dbReference type="Pfam" id="PF00561"/>
    </source>
</evidence>
<gene>
    <name evidence="2" type="ORF">EDM59_04665</name>
</gene>
<dbReference type="PRINTS" id="PR00111">
    <property type="entry name" value="ABHYDROLASE"/>
</dbReference>
<dbReference type="InterPro" id="IPR050471">
    <property type="entry name" value="AB_hydrolase"/>
</dbReference>
<dbReference type="SUPFAM" id="SSF53474">
    <property type="entry name" value="alpha/beta-Hydrolases"/>
    <property type="match status" value="1"/>
</dbReference>
<dbReference type="InterPro" id="IPR029058">
    <property type="entry name" value="AB_hydrolase_fold"/>
</dbReference>
<evidence type="ECO:0000313" key="3">
    <source>
        <dbReference type="Proteomes" id="UP000269573"/>
    </source>
</evidence>
<sequence length="218" mass="24598">MNEQLFCVDGIEYAAESFGDPEHPALLLIMGAQASMVWWDVDFCQRLAAKGYVVIRYDNRDVGRSTHYEPGHPAYTFEDMADDAIRVLDQFGIAKAHVVGISMGGLLTQILALRHPERVLTITLLATSNFAPDLPPMEEKVIQYFTQAAEIDWTKEEAVIAFTVAKWKVLAGSKHPFEEKRINELLTLEGTGHELHQEDWDCIIEAISKHSIKRKSTQ</sequence>
<dbReference type="EMBL" id="RHHU01000003">
    <property type="protein sequence ID" value="RNB88419.1"/>
    <property type="molecule type" value="Genomic_DNA"/>
</dbReference>
<dbReference type="RefSeq" id="WP_122922526.1">
    <property type="nucleotide sequence ID" value="NZ_RHHU01000003.1"/>
</dbReference>
<dbReference type="PANTHER" id="PTHR43433:SF5">
    <property type="entry name" value="AB HYDROLASE-1 DOMAIN-CONTAINING PROTEIN"/>
    <property type="match status" value="1"/>
</dbReference>
<evidence type="ECO:0000313" key="2">
    <source>
        <dbReference type="EMBL" id="RNB88419.1"/>
    </source>
</evidence>
<dbReference type="InterPro" id="IPR000073">
    <property type="entry name" value="AB_hydrolase_1"/>
</dbReference>
<accession>A0A3M8DLB3</accession>
<dbReference type="Proteomes" id="UP000269573">
    <property type="component" value="Unassembled WGS sequence"/>
</dbReference>